<name>A0A1R3HT45_COCAP</name>
<organism evidence="1 2">
    <name type="scientific">Corchorus capsularis</name>
    <name type="common">Jute</name>
    <dbReference type="NCBI Taxonomy" id="210143"/>
    <lineage>
        <taxon>Eukaryota</taxon>
        <taxon>Viridiplantae</taxon>
        <taxon>Streptophyta</taxon>
        <taxon>Embryophyta</taxon>
        <taxon>Tracheophyta</taxon>
        <taxon>Spermatophyta</taxon>
        <taxon>Magnoliopsida</taxon>
        <taxon>eudicotyledons</taxon>
        <taxon>Gunneridae</taxon>
        <taxon>Pentapetalae</taxon>
        <taxon>rosids</taxon>
        <taxon>malvids</taxon>
        <taxon>Malvales</taxon>
        <taxon>Malvaceae</taxon>
        <taxon>Grewioideae</taxon>
        <taxon>Apeibeae</taxon>
        <taxon>Corchorus</taxon>
    </lineage>
</organism>
<proteinExistence type="predicted"/>
<evidence type="ECO:0000313" key="1">
    <source>
        <dbReference type="EMBL" id="OMO73556.1"/>
    </source>
</evidence>
<evidence type="ECO:0000313" key="2">
    <source>
        <dbReference type="Proteomes" id="UP000188268"/>
    </source>
</evidence>
<dbReference type="AlphaFoldDB" id="A0A1R3HT45"/>
<accession>A0A1R3HT45</accession>
<gene>
    <name evidence="1" type="ORF">CCACVL1_17230</name>
</gene>
<keyword evidence="2" id="KW-1185">Reference proteome</keyword>
<reference evidence="1 2" key="1">
    <citation type="submission" date="2013-09" db="EMBL/GenBank/DDBJ databases">
        <title>Corchorus capsularis genome sequencing.</title>
        <authorList>
            <person name="Alam M."/>
            <person name="Haque M.S."/>
            <person name="Islam M.S."/>
            <person name="Emdad E.M."/>
            <person name="Islam M.M."/>
            <person name="Ahmed B."/>
            <person name="Halim A."/>
            <person name="Hossen Q.M.M."/>
            <person name="Hossain M.Z."/>
            <person name="Ahmed R."/>
            <person name="Khan M.M."/>
            <person name="Islam R."/>
            <person name="Rashid M.M."/>
            <person name="Khan S.A."/>
            <person name="Rahman M.S."/>
            <person name="Alam M."/>
        </authorList>
    </citation>
    <scope>NUCLEOTIDE SEQUENCE [LARGE SCALE GENOMIC DNA]</scope>
    <source>
        <strain evidence="2">cv. CVL-1</strain>
        <tissue evidence="1">Whole seedling</tissue>
    </source>
</reference>
<sequence length="20" mass="2467">MAGEIMKLKIRALHRERERE</sequence>
<dbReference type="EMBL" id="AWWV01011195">
    <property type="protein sequence ID" value="OMO73556.1"/>
    <property type="molecule type" value="Genomic_DNA"/>
</dbReference>
<comment type="caution">
    <text evidence="1">The sequence shown here is derived from an EMBL/GenBank/DDBJ whole genome shotgun (WGS) entry which is preliminary data.</text>
</comment>
<protein>
    <submittedName>
        <fullName evidence="1">Uncharacterized protein</fullName>
    </submittedName>
</protein>
<dbReference type="Proteomes" id="UP000188268">
    <property type="component" value="Unassembled WGS sequence"/>
</dbReference>